<accession>A0A9W7FPA8</accession>
<feature type="region of interest" description="Disordered" evidence="3">
    <location>
        <begin position="249"/>
        <end position="391"/>
    </location>
</feature>
<keyword evidence="2" id="KW-0863">Zinc-finger</keyword>
<feature type="zinc finger region" description="C3H1-type" evidence="2">
    <location>
        <begin position="1440"/>
        <end position="1467"/>
    </location>
</feature>
<feature type="domain" description="C3H1-type" evidence="4">
    <location>
        <begin position="1440"/>
        <end position="1467"/>
    </location>
</feature>
<keyword evidence="2" id="KW-0862">Zinc</keyword>
<proteinExistence type="predicted"/>
<feature type="compositionally biased region" description="Low complexity" evidence="3">
    <location>
        <begin position="374"/>
        <end position="384"/>
    </location>
</feature>
<feature type="compositionally biased region" description="Pro residues" evidence="3">
    <location>
        <begin position="283"/>
        <end position="296"/>
    </location>
</feature>
<evidence type="ECO:0000313" key="5">
    <source>
        <dbReference type="EMBL" id="GMI15578.1"/>
    </source>
</evidence>
<feature type="region of interest" description="Disordered" evidence="3">
    <location>
        <begin position="1328"/>
        <end position="1359"/>
    </location>
</feature>
<feature type="compositionally biased region" description="Basic and acidic residues" evidence="3">
    <location>
        <begin position="632"/>
        <end position="645"/>
    </location>
</feature>
<dbReference type="InterPro" id="IPR000571">
    <property type="entry name" value="Znf_CCCH"/>
</dbReference>
<dbReference type="SMART" id="SM00356">
    <property type="entry name" value="ZnF_C3H1"/>
    <property type="match status" value="1"/>
</dbReference>
<protein>
    <recommendedName>
        <fullName evidence="4">C3H1-type domain-containing protein</fullName>
    </recommendedName>
</protein>
<evidence type="ECO:0000259" key="4">
    <source>
        <dbReference type="PROSITE" id="PS50103"/>
    </source>
</evidence>
<feature type="compositionally biased region" description="Low complexity" evidence="3">
    <location>
        <begin position="1344"/>
        <end position="1359"/>
    </location>
</feature>
<dbReference type="PROSITE" id="PS50088">
    <property type="entry name" value="ANK_REPEAT"/>
    <property type="match status" value="1"/>
</dbReference>
<dbReference type="Pfam" id="PF00023">
    <property type="entry name" value="Ank"/>
    <property type="match status" value="1"/>
</dbReference>
<feature type="compositionally biased region" description="Low complexity" evidence="3">
    <location>
        <begin position="346"/>
        <end position="367"/>
    </location>
</feature>
<dbReference type="Proteomes" id="UP001165160">
    <property type="component" value="Unassembled WGS sequence"/>
</dbReference>
<dbReference type="Gene3D" id="1.25.40.20">
    <property type="entry name" value="Ankyrin repeat-containing domain"/>
    <property type="match status" value="1"/>
</dbReference>
<dbReference type="InterPro" id="IPR002110">
    <property type="entry name" value="Ankyrin_rpt"/>
</dbReference>
<name>A0A9W7FPA8_9STRA</name>
<feature type="repeat" description="ANK" evidence="1">
    <location>
        <begin position="1126"/>
        <end position="1159"/>
    </location>
</feature>
<feature type="region of interest" description="Disordered" evidence="3">
    <location>
        <begin position="621"/>
        <end position="659"/>
    </location>
</feature>
<dbReference type="SUPFAM" id="SSF48403">
    <property type="entry name" value="Ankyrin repeat"/>
    <property type="match status" value="1"/>
</dbReference>
<feature type="compositionally biased region" description="Pro residues" evidence="3">
    <location>
        <begin position="314"/>
        <end position="328"/>
    </location>
</feature>
<evidence type="ECO:0000256" key="3">
    <source>
        <dbReference type="SAM" id="MobiDB-lite"/>
    </source>
</evidence>
<organism evidence="5 6">
    <name type="scientific">Triparma verrucosa</name>
    <dbReference type="NCBI Taxonomy" id="1606542"/>
    <lineage>
        <taxon>Eukaryota</taxon>
        <taxon>Sar</taxon>
        <taxon>Stramenopiles</taxon>
        <taxon>Ochrophyta</taxon>
        <taxon>Bolidophyceae</taxon>
        <taxon>Parmales</taxon>
        <taxon>Triparmaceae</taxon>
        <taxon>Triparma</taxon>
    </lineage>
</organism>
<sequence length="1728" mass="192856">MVRRTTWEVQPGEAGFEYLERLVGQTELQVELKDFMVRKNNEEANNNRIISASDFEIGLSDTINPDNGKCTKITLVMQFQDQITESGQHVTLQVIIENEILHNQHFFEEKLNAPDVTPDADADGPTSEMSDFAKQVTTKKMSLKVDFRTGEKLGITVIDYLLKDALGHFTIPVLVATDLTQGMVPRALEEDYDGDLLFLDSEDKKVRVLIAFDDTLVTSKATVAAAKDGKGVCKVHFGKRFEAEDGVNAIKNKPAKKKKKEKETKEKTSASKPPSVVRVERAPTPPVEEMLPPPVKENPKRSKIPTPRTKIPTPRAPAPEPAPEPAPAPTRTSAPAEIPRKRKTAKTTATTKVTTASSSSSSSSSSSLPEKSTDTTATKKTTSTNAYPQKGSPLSAISKKCLLQKFDTYHVSINPTTKELYEKTYSRVKLVKSSDVFKILSVTGTSIHLRRVLPLPTLGRPDVVLQTNLHPWLIADEIEEVELEFNGPSWRKEKLGITFQKTEIDKSKDGRLLSIEDSCCRDVKTGRIAQFESLCLLKGKSPEDYAKIKAIGYGVGTLSPLESPENINELAEAHQGAKGEGHILKIRFIFYPRQEGTNSNSSKSTNNFNAKVVEEAKRKAEEAKRKAAMAKQETRKIDLERERSLKRSRPSDPPVWKPQPAVSLTRRQEYFFGRIQEMLEQRYPNRNLRICFVGKQYDKFYGYGGEYLRDIAFTGADPNLAKPKLKEVLKVGARAGYFEIGETKPNEVSIWISPGASATKRQRSLSTSKDDNMDMDMSPLHSLQLSVPSPPRIPSPLPYTKRTFIGAAPKILRNQASSAASVRTETRWDKKKKNKISFINDVATDCLVIDAIWDPNSLPDDGLNILAEGKFDPTKDAYAIKFAPGIENGPMYEMRNAKGKRALQMETYRRNMDSHVFSDEPYILNTLCSGISGYGCKASSSHNRSKCINCRLCRKCCGGGEGQEENMCAFTPAGAFQDKFHMDPVKLFGRDGRQKKKQKHAEQKKISLRLGLLDSVISRAFEEKIDPDFFARQQGVPVDVCIPDSMCDGSCNPYKEVNGWCEECEIPSPDAQEEFNQKMFRRVDETKKRLVADFEPALGLLKYLTNENGEPNEEATRVVNFGKNGTGETLLHAAAFHGKVDIVKELVIKWNADSNKSTDYQGSQTNKKALDFARQSSESESHKEVVQFLEKIELFEETMSALFGASLHDNEDNIVNIFEEVVNVIISLVREGYFPITHCRTGGDGETLLHAICICELPKALGTIIDEFYDVETNMFEIKDKKGFTPLTRAGDAFKKLVQQKIEAHERTRAREKEQEKAKAKKLLEAEIQHQQLSSPTRSRESSVSRLSPTSHFSSNSASSSYIRSTTKCRDTLMPCKRPRCGFVHSFSSKTRGLEPIDAPFTAKPRLNYYTIQGFKETHFDELSPAFRFKVRRNPNDGALNKIVECRDFAQGGCPKGYGCNYAHVAKLPQTDVSSPSICAHPLCFGDNRIIETDLARFYSTVHGLLINADPQHSVLFQEKHFYKDGAIRYSGCFICPLSGVCYFSGSGGPNGIGAPCEAYLADGYFWHVDKFCAAKSAMWVALKMLERNGVPQPHIHAGATPTGAGGRQIFEGLFRVCGGDSVSPAPMERQQKRTSIYEGKGGQDFMHKLRELVKGREKSTNPVMQGNVSKLWMEKYGKPSLSSYCGAGEKLPEFLRTLDREGWIQVTKMSAPNTYKLSIPVPTNRII</sequence>
<dbReference type="GO" id="GO:0010468">
    <property type="term" value="P:regulation of gene expression"/>
    <property type="evidence" value="ECO:0007669"/>
    <property type="project" value="UniProtKB-ARBA"/>
</dbReference>
<keyword evidence="2" id="KW-0479">Metal-binding</keyword>
<evidence type="ECO:0000256" key="1">
    <source>
        <dbReference type="PROSITE-ProRule" id="PRU00023"/>
    </source>
</evidence>
<feature type="compositionally biased region" description="Low complexity" evidence="3">
    <location>
        <begin position="304"/>
        <end position="313"/>
    </location>
</feature>
<dbReference type="InterPro" id="IPR036770">
    <property type="entry name" value="Ankyrin_rpt-contain_sf"/>
</dbReference>
<dbReference type="PROSITE" id="PS50103">
    <property type="entry name" value="ZF_C3H1"/>
    <property type="match status" value="1"/>
</dbReference>
<gene>
    <name evidence="5" type="ORF">TrVE_jg2466</name>
</gene>
<reference evidence="6" key="1">
    <citation type="journal article" date="2023" name="Commun. Biol.">
        <title>Genome analysis of Parmales, the sister group of diatoms, reveals the evolutionary specialization of diatoms from phago-mixotrophs to photoautotrophs.</title>
        <authorList>
            <person name="Ban H."/>
            <person name="Sato S."/>
            <person name="Yoshikawa S."/>
            <person name="Yamada K."/>
            <person name="Nakamura Y."/>
            <person name="Ichinomiya M."/>
            <person name="Sato N."/>
            <person name="Blanc-Mathieu R."/>
            <person name="Endo H."/>
            <person name="Kuwata A."/>
            <person name="Ogata H."/>
        </authorList>
    </citation>
    <scope>NUCLEOTIDE SEQUENCE [LARGE SCALE GENOMIC DNA]</scope>
    <source>
        <strain evidence="6">NIES 3699</strain>
    </source>
</reference>
<evidence type="ECO:0000256" key="2">
    <source>
        <dbReference type="PROSITE-ProRule" id="PRU00723"/>
    </source>
</evidence>
<evidence type="ECO:0000313" key="6">
    <source>
        <dbReference type="Proteomes" id="UP001165160"/>
    </source>
</evidence>
<keyword evidence="1" id="KW-0040">ANK repeat</keyword>
<comment type="caution">
    <text evidence="5">The sequence shown here is derived from an EMBL/GenBank/DDBJ whole genome shotgun (WGS) entry which is preliminary data.</text>
</comment>
<dbReference type="EMBL" id="BRXX01000524">
    <property type="protein sequence ID" value="GMI15578.1"/>
    <property type="molecule type" value="Genomic_DNA"/>
</dbReference>
<dbReference type="PROSITE" id="PS50297">
    <property type="entry name" value="ANK_REP_REGION"/>
    <property type="match status" value="1"/>
</dbReference>
<dbReference type="GO" id="GO:0008270">
    <property type="term" value="F:zinc ion binding"/>
    <property type="evidence" value="ECO:0007669"/>
    <property type="project" value="UniProtKB-KW"/>
</dbReference>
<keyword evidence="6" id="KW-1185">Reference proteome</keyword>